<keyword evidence="4" id="KW-1185">Reference proteome</keyword>
<proteinExistence type="predicted"/>
<feature type="chain" id="PRO_5041634359" evidence="2">
    <location>
        <begin position="25"/>
        <end position="119"/>
    </location>
</feature>
<organism evidence="3 4">
    <name type="scientific">Ficus carica</name>
    <name type="common">Common fig</name>
    <dbReference type="NCBI Taxonomy" id="3494"/>
    <lineage>
        <taxon>Eukaryota</taxon>
        <taxon>Viridiplantae</taxon>
        <taxon>Streptophyta</taxon>
        <taxon>Embryophyta</taxon>
        <taxon>Tracheophyta</taxon>
        <taxon>Spermatophyta</taxon>
        <taxon>Magnoliopsida</taxon>
        <taxon>eudicotyledons</taxon>
        <taxon>Gunneridae</taxon>
        <taxon>Pentapetalae</taxon>
        <taxon>rosids</taxon>
        <taxon>fabids</taxon>
        <taxon>Rosales</taxon>
        <taxon>Moraceae</taxon>
        <taxon>Ficeae</taxon>
        <taxon>Ficus</taxon>
    </lineage>
</organism>
<feature type="signal peptide" evidence="2">
    <location>
        <begin position="1"/>
        <end position="24"/>
    </location>
</feature>
<comment type="caution">
    <text evidence="3">The sequence shown here is derived from an EMBL/GenBank/DDBJ whole genome shotgun (WGS) entry which is preliminary data.</text>
</comment>
<dbReference type="Gramene" id="FCD_00030032-RA">
    <property type="protein sequence ID" value="FCD_00030032-RA:cds"/>
    <property type="gene ID" value="FCD_00030032"/>
</dbReference>
<dbReference type="AlphaFoldDB" id="A0AA88AL06"/>
<evidence type="ECO:0000256" key="2">
    <source>
        <dbReference type="SAM" id="SignalP"/>
    </source>
</evidence>
<feature type="compositionally biased region" description="Polar residues" evidence="1">
    <location>
        <begin position="39"/>
        <end position="108"/>
    </location>
</feature>
<accession>A0AA88AL06</accession>
<evidence type="ECO:0000313" key="4">
    <source>
        <dbReference type="Proteomes" id="UP001187192"/>
    </source>
</evidence>
<evidence type="ECO:0000313" key="3">
    <source>
        <dbReference type="EMBL" id="GMN54350.1"/>
    </source>
</evidence>
<gene>
    <name evidence="3" type="ORF">TIFTF001_023476</name>
</gene>
<feature type="region of interest" description="Disordered" evidence="1">
    <location>
        <begin position="39"/>
        <end position="119"/>
    </location>
</feature>
<sequence length="119" mass="12451">MRNIALLLLAIVLVLAMNTRPIEAGRVLTEDVDRVLLSTMQRGSDTPSTPNLPVSPDLPSTLQRGSDTPSTPNLPVSPNSPSTLQRGSDTPSAPNLPTSPLSSTNPTGFTAYAGPPPRP</sequence>
<protein>
    <submittedName>
        <fullName evidence="3">Uncharacterized protein</fullName>
    </submittedName>
</protein>
<dbReference type="EMBL" id="BTGU01000051">
    <property type="protein sequence ID" value="GMN54350.1"/>
    <property type="molecule type" value="Genomic_DNA"/>
</dbReference>
<keyword evidence="2" id="KW-0732">Signal</keyword>
<name>A0AA88AL06_FICCA</name>
<evidence type="ECO:0000256" key="1">
    <source>
        <dbReference type="SAM" id="MobiDB-lite"/>
    </source>
</evidence>
<dbReference type="Proteomes" id="UP001187192">
    <property type="component" value="Unassembled WGS sequence"/>
</dbReference>
<reference evidence="3" key="1">
    <citation type="submission" date="2023-07" db="EMBL/GenBank/DDBJ databases">
        <title>draft genome sequence of fig (Ficus carica).</title>
        <authorList>
            <person name="Takahashi T."/>
            <person name="Nishimura K."/>
        </authorList>
    </citation>
    <scope>NUCLEOTIDE SEQUENCE</scope>
</reference>